<keyword evidence="4" id="KW-1185">Reference proteome</keyword>
<evidence type="ECO:0000313" key="2">
    <source>
        <dbReference type="EMBL" id="SZX67153.1"/>
    </source>
</evidence>
<organism evidence="3 4">
    <name type="scientific">Tetradesmus obliquus</name>
    <name type="common">Green alga</name>
    <name type="synonym">Acutodesmus obliquus</name>
    <dbReference type="NCBI Taxonomy" id="3088"/>
    <lineage>
        <taxon>Eukaryota</taxon>
        <taxon>Viridiplantae</taxon>
        <taxon>Chlorophyta</taxon>
        <taxon>core chlorophytes</taxon>
        <taxon>Chlorophyceae</taxon>
        <taxon>CS clade</taxon>
        <taxon>Sphaeropleales</taxon>
        <taxon>Scenedesmaceae</taxon>
        <taxon>Tetradesmus</taxon>
    </lineage>
</organism>
<evidence type="ECO:0000256" key="1">
    <source>
        <dbReference type="SAM" id="MobiDB-lite"/>
    </source>
</evidence>
<proteinExistence type="predicted"/>
<protein>
    <submittedName>
        <fullName evidence="3">Uncharacterized protein</fullName>
    </submittedName>
</protein>
<evidence type="ECO:0000313" key="3">
    <source>
        <dbReference type="EMBL" id="SZX74556.1"/>
    </source>
</evidence>
<feature type="compositionally biased region" description="Low complexity" evidence="1">
    <location>
        <begin position="72"/>
        <end position="84"/>
    </location>
</feature>
<name>A0A383WCY3_TETOB</name>
<accession>A0A383WCY3</accession>
<dbReference type="EMBL" id="FNXT01000770">
    <property type="protein sequence ID" value="SZX67153.1"/>
    <property type="molecule type" value="Genomic_DNA"/>
</dbReference>
<evidence type="ECO:0000313" key="4">
    <source>
        <dbReference type="Proteomes" id="UP000256970"/>
    </source>
</evidence>
<reference evidence="3 4" key="1">
    <citation type="submission" date="2016-10" db="EMBL/GenBank/DDBJ databases">
        <authorList>
            <person name="Cai Z."/>
        </authorList>
    </citation>
    <scope>NUCLEOTIDE SEQUENCE [LARGE SCALE GENOMIC DNA]</scope>
</reference>
<dbReference type="EMBL" id="FNXT01001217">
    <property type="protein sequence ID" value="SZX74556.1"/>
    <property type="molecule type" value="Genomic_DNA"/>
</dbReference>
<feature type="region of interest" description="Disordered" evidence="1">
    <location>
        <begin position="38"/>
        <end position="91"/>
    </location>
</feature>
<sequence length="156" mass="16989">MQCTASSCGMTSALQPCTLPSNTRFPFRPASYPVKPLTILNYRQPPSSRNTGRGGRQSTPQQQPSRPPAPPRAYRATSSSNNSSSRRDGSQFLQAAKGAVDDFVCRHDPFAVGFGCLLVTGYCMVAHGQDVWEALRLAGFSTILGMVMREFLVNSR</sequence>
<gene>
    <name evidence="3" type="ORF">BQ4739_LOCUS14885</name>
    <name evidence="2" type="ORF">BQ4739_LOCUS7574</name>
</gene>
<dbReference type="Proteomes" id="UP000256970">
    <property type="component" value="Unassembled WGS sequence"/>
</dbReference>
<dbReference type="AlphaFoldDB" id="A0A383WCY3"/>